<keyword evidence="1" id="KW-0732">Signal</keyword>
<dbReference type="Gramene" id="XM_028363898.1">
    <property type="protein sequence ID" value="XP_028219699.1"/>
    <property type="gene ID" value="LOC114401386"/>
</dbReference>
<accession>A0A0B2NUM9</accession>
<dbReference type="AlphaFoldDB" id="A0A0B2NUM9"/>
<dbReference type="InterPro" id="IPR010800">
    <property type="entry name" value="GRP"/>
</dbReference>
<protein>
    <submittedName>
        <fullName evidence="2">Glycine-rich protein</fullName>
    </submittedName>
</protein>
<evidence type="ECO:0000313" key="3">
    <source>
        <dbReference type="EMBL" id="RZB41913.1"/>
    </source>
</evidence>
<name>A0A0B2NUM9_GLYSO</name>
<evidence type="ECO:0000313" key="2">
    <source>
        <dbReference type="EMBL" id="KHM98988.1"/>
    </source>
</evidence>
<proteinExistence type="predicted"/>
<organism evidence="2">
    <name type="scientific">Glycine soja</name>
    <name type="common">Wild soybean</name>
    <dbReference type="NCBI Taxonomy" id="3848"/>
    <lineage>
        <taxon>Eukaryota</taxon>
        <taxon>Viridiplantae</taxon>
        <taxon>Streptophyta</taxon>
        <taxon>Embryophyta</taxon>
        <taxon>Tracheophyta</taxon>
        <taxon>Spermatophyta</taxon>
        <taxon>Magnoliopsida</taxon>
        <taxon>eudicotyledons</taxon>
        <taxon>Gunneridae</taxon>
        <taxon>Pentapetalae</taxon>
        <taxon>rosids</taxon>
        <taxon>fabids</taxon>
        <taxon>Fabales</taxon>
        <taxon>Fabaceae</taxon>
        <taxon>Papilionoideae</taxon>
        <taxon>50 kb inversion clade</taxon>
        <taxon>NPAAA clade</taxon>
        <taxon>indigoferoid/millettioid clade</taxon>
        <taxon>Phaseoleae</taxon>
        <taxon>Glycine</taxon>
        <taxon>Glycine subgen. Soja</taxon>
    </lineage>
</organism>
<feature type="signal peptide" evidence="1">
    <location>
        <begin position="1"/>
        <end position="21"/>
    </location>
</feature>
<gene>
    <name evidence="3" type="ORF">D0Y65_052776</name>
    <name evidence="2" type="ORF">glysoja_024288</name>
</gene>
<dbReference type="EMBL" id="QZWG01000020">
    <property type="protein sequence ID" value="RZB41913.1"/>
    <property type="molecule type" value="Genomic_DNA"/>
</dbReference>
<dbReference type="PANTHER" id="PTHR37389">
    <property type="entry name" value="NODULIN-24"/>
    <property type="match status" value="1"/>
</dbReference>
<dbReference type="EMBL" id="KN672145">
    <property type="protein sequence ID" value="KHM98988.1"/>
    <property type="molecule type" value="Genomic_DNA"/>
</dbReference>
<dbReference type="Pfam" id="PF07172">
    <property type="entry name" value="GRP"/>
    <property type="match status" value="1"/>
</dbReference>
<evidence type="ECO:0000313" key="4">
    <source>
        <dbReference type="Proteomes" id="UP000289340"/>
    </source>
</evidence>
<sequence length="101" mass="11657">MGSKALLVLVMLLASVLLLSAEVASKDVDKKLDKNDGNHDTKGVDEMKYYGGWGSGWDRYRRGWYCPNGCCQWSYYYQTCWRCCYYPGEHVDVRTDAQPRN</sequence>
<dbReference type="Proteomes" id="UP000053555">
    <property type="component" value="Unassembled WGS sequence"/>
</dbReference>
<feature type="chain" id="PRO_5040563137" evidence="1">
    <location>
        <begin position="22"/>
        <end position="101"/>
    </location>
</feature>
<dbReference type="Proteomes" id="UP000289340">
    <property type="component" value="Chromosome 20"/>
</dbReference>
<reference evidence="3 4" key="2">
    <citation type="submission" date="2018-09" db="EMBL/GenBank/DDBJ databases">
        <title>A high-quality reference genome of wild soybean provides a powerful tool to mine soybean genomes.</title>
        <authorList>
            <person name="Xie M."/>
            <person name="Chung C.Y.L."/>
            <person name="Li M.-W."/>
            <person name="Wong F.-L."/>
            <person name="Chan T.-F."/>
            <person name="Lam H.-M."/>
        </authorList>
    </citation>
    <scope>NUCLEOTIDE SEQUENCE [LARGE SCALE GENOMIC DNA]</scope>
    <source>
        <strain evidence="4">cv. W05</strain>
        <tissue evidence="3">Hypocotyl of etiolated seedlings</tissue>
    </source>
</reference>
<evidence type="ECO:0000256" key="1">
    <source>
        <dbReference type="SAM" id="SignalP"/>
    </source>
</evidence>
<reference evidence="2" key="1">
    <citation type="submission" date="2014-07" db="EMBL/GenBank/DDBJ databases">
        <title>Identification of a novel salt tolerance gene in wild soybean by whole-genome sequencing.</title>
        <authorList>
            <person name="Lam H.-M."/>
            <person name="Qi X."/>
            <person name="Li M.-W."/>
            <person name="Liu X."/>
            <person name="Xie M."/>
            <person name="Ni M."/>
            <person name="Xu X."/>
        </authorList>
    </citation>
    <scope>NUCLEOTIDE SEQUENCE [LARGE SCALE GENOMIC DNA]</scope>
    <source>
        <tissue evidence="2">Root</tissue>
    </source>
</reference>
<dbReference type="PANTHER" id="PTHR37389:SF37">
    <property type="entry name" value="GLYCINE RICH PROTEIN-RELATED"/>
    <property type="match status" value="1"/>
</dbReference>
<keyword evidence="4" id="KW-1185">Reference proteome</keyword>